<dbReference type="PANTHER" id="PTHR35535">
    <property type="entry name" value="HEAT SHOCK PROTEIN HSLJ"/>
    <property type="match status" value="1"/>
</dbReference>
<feature type="chain" id="PRO_5046352666" evidence="1">
    <location>
        <begin position="23"/>
        <end position="381"/>
    </location>
</feature>
<keyword evidence="4" id="KW-1185">Reference proteome</keyword>
<feature type="domain" description="DUF306" evidence="2">
    <location>
        <begin position="272"/>
        <end position="371"/>
    </location>
</feature>
<dbReference type="PANTHER" id="PTHR35535:SF1">
    <property type="entry name" value="HEAT SHOCK PROTEIN HSLJ"/>
    <property type="match status" value="1"/>
</dbReference>
<dbReference type="EMBL" id="JAJNEC010000004">
    <property type="protein sequence ID" value="MCD2422339.1"/>
    <property type="molecule type" value="Genomic_DNA"/>
</dbReference>
<protein>
    <submittedName>
        <fullName evidence="3">META domain-containing protein</fullName>
    </submittedName>
</protein>
<evidence type="ECO:0000313" key="4">
    <source>
        <dbReference type="Proteomes" id="UP001199816"/>
    </source>
</evidence>
<dbReference type="Pfam" id="PF03724">
    <property type="entry name" value="META"/>
    <property type="match status" value="2"/>
</dbReference>
<dbReference type="InterPro" id="IPR038670">
    <property type="entry name" value="HslJ-like_sf"/>
</dbReference>
<dbReference type="InterPro" id="IPR053147">
    <property type="entry name" value="Hsp_HslJ-like"/>
</dbReference>
<organism evidence="3 4">
    <name type="scientific">Niabella pedocola</name>
    <dbReference type="NCBI Taxonomy" id="1752077"/>
    <lineage>
        <taxon>Bacteria</taxon>
        <taxon>Pseudomonadati</taxon>
        <taxon>Bacteroidota</taxon>
        <taxon>Chitinophagia</taxon>
        <taxon>Chitinophagales</taxon>
        <taxon>Chitinophagaceae</taxon>
        <taxon>Niabella</taxon>
    </lineage>
</organism>
<dbReference type="Proteomes" id="UP001199816">
    <property type="component" value="Unassembled WGS sequence"/>
</dbReference>
<dbReference type="InterPro" id="IPR005184">
    <property type="entry name" value="DUF306_Meta_HslJ"/>
</dbReference>
<reference evidence="3 4" key="1">
    <citation type="submission" date="2021-11" db="EMBL/GenBank/DDBJ databases">
        <title>Genomic of Niabella pedocola.</title>
        <authorList>
            <person name="Wu T."/>
        </authorList>
    </citation>
    <scope>NUCLEOTIDE SEQUENCE [LARGE SCALE GENOMIC DNA]</scope>
    <source>
        <strain evidence="3 4">JCM 31011</strain>
    </source>
</reference>
<accession>A0ABS8PMK8</accession>
<keyword evidence="1" id="KW-0732">Signal</keyword>
<feature type="domain" description="DUF306" evidence="2">
    <location>
        <begin position="149"/>
        <end position="246"/>
    </location>
</feature>
<feature type="signal peptide" evidence="1">
    <location>
        <begin position="1"/>
        <end position="22"/>
    </location>
</feature>
<dbReference type="Gene3D" id="2.40.128.270">
    <property type="match status" value="2"/>
</dbReference>
<gene>
    <name evidence="3" type="ORF">LQ567_06160</name>
</gene>
<evidence type="ECO:0000259" key="2">
    <source>
        <dbReference type="Pfam" id="PF03724"/>
    </source>
</evidence>
<comment type="caution">
    <text evidence="3">The sequence shown here is derived from an EMBL/GenBank/DDBJ whole genome shotgun (WGS) entry which is preliminary data.</text>
</comment>
<evidence type="ECO:0000313" key="3">
    <source>
        <dbReference type="EMBL" id="MCD2422339.1"/>
    </source>
</evidence>
<sequence length="381" mass="42017">MRVILMYPVLAMVLIAGCNRHTAPLVSSMQTEGLHHKWKITELSGYTQPLSQTELDLRNVYHSVAVAGCDTLALTPRFGHHNRVALDGLAFYPNRRNCNDELSTALKENLAAAYRFHIAGGQLELVGRDGGPLLKAVIAPEDENGSIRRRWQITKMINVSSDSFAMLRPVIDFTDLSASGAFVGCNQLRFVTNITAPFSISVARVVSTNKYCRDAAGYESIITKALPLMAKYQVIGNRLKLFDKEDVLLLEGVADAGGQKEPPAGTWDPLRREWMLKKLDGVNGDLVIKSRASVNLTDFAQTNGMAGCNRAMFTTSAGSGMTIRFSAIATTKKFCTEFMEVEKRYLDVLPRIRSYEISGHFIQFKDAAGKMLAEGVAADWD</sequence>
<dbReference type="RefSeq" id="WP_231003244.1">
    <property type="nucleotide sequence ID" value="NZ_JAJNEC010000004.1"/>
</dbReference>
<evidence type="ECO:0000256" key="1">
    <source>
        <dbReference type="SAM" id="SignalP"/>
    </source>
</evidence>
<dbReference type="PROSITE" id="PS51257">
    <property type="entry name" value="PROKAR_LIPOPROTEIN"/>
    <property type="match status" value="1"/>
</dbReference>
<name>A0ABS8PMK8_9BACT</name>
<proteinExistence type="predicted"/>